<keyword evidence="8 15" id="KW-0479">Metal-binding</keyword>
<evidence type="ECO:0000256" key="11">
    <source>
        <dbReference type="ARBA" id="ARBA00023136"/>
    </source>
</evidence>
<evidence type="ECO:0000256" key="2">
    <source>
        <dbReference type="ARBA" id="ARBA00004613"/>
    </source>
</evidence>
<feature type="disulfide bond" evidence="15">
    <location>
        <begin position="32"/>
        <end position="72"/>
    </location>
</feature>
<proteinExistence type="inferred from homology"/>
<dbReference type="SMART" id="SM00747">
    <property type="entry name" value="CFEM"/>
    <property type="match status" value="1"/>
</dbReference>
<evidence type="ECO:0000313" key="20">
    <source>
        <dbReference type="EMBL" id="KAF3165849.1"/>
    </source>
</evidence>
<dbReference type="Proteomes" id="UP000479691">
    <property type="component" value="Unassembled WGS sequence"/>
</dbReference>
<keyword evidence="5" id="KW-0964">Secreted</keyword>
<evidence type="ECO:0000256" key="5">
    <source>
        <dbReference type="ARBA" id="ARBA00022525"/>
    </source>
</evidence>
<keyword evidence="11 17" id="KW-0472">Membrane</keyword>
<keyword evidence="9 18" id="KW-0732">Signal</keyword>
<evidence type="ECO:0000256" key="17">
    <source>
        <dbReference type="SAM" id="Phobius"/>
    </source>
</evidence>
<accession>A0A7C8P878</accession>
<dbReference type="PROSITE" id="PS52012">
    <property type="entry name" value="CFEM"/>
    <property type="match status" value="1"/>
</dbReference>
<evidence type="ECO:0000259" key="19">
    <source>
        <dbReference type="PROSITE" id="PS52012"/>
    </source>
</evidence>
<evidence type="ECO:0000256" key="8">
    <source>
        <dbReference type="ARBA" id="ARBA00022723"/>
    </source>
</evidence>
<feature type="compositionally biased region" description="Low complexity" evidence="16">
    <location>
        <begin position="159"/>
        <end position="169"/>
    </location>
</feature>
<feature type="disulfide bond" evidence="15">
    <location>
        <begin position="36"/>
        <end position="67"/>
    </location>
</feature>
<sequence length="239" mass="24299">MYTPTALWRFSNLCIFLLVAPAIAQLDQLPQCALSCSLSTLGGTGCGVTDFACVCQSNEFIGSLVPCLREDCTESESDQTLQAVQALCVSAGVTLSIPPTATARGTSTSSRTTPASVTSTTSSPEVPTLITDSDSEPPTTQATSRTTMRTIGKGATDQPSPSSISNSGPSLSTGAIAGIAVGVGALVIALIVCLYVIYRLKSQKKTVPVATSNGSPPDQLGGIGPDNDLPGQLVTGGRG</sequence>
<keyword evidence="17" id="KW-0812">Transmembrane</keyword>
<keyword evidence="13" id="KW-0325">Glycoprotein</keyword>
<evidence type="ECO:0000256" key="1">
    <source>
        <dbReference type="ARBA" id="ARBA00004609"/>
    </source>
</evidence>
<keyword evidence="4" id="KW-1003">Cell membrane</keyword>
<name>A0A7C8P878_ORBOL</name>
<feature type="disulfide bond" evidence="15">
    <location>
        <begin position="55"/>
        <end position="88"/>
    </location>
</feature>
<evidence type="ECO:0000256" key="3">
    <source>
        <dbReference type="ARBA" id="ARBA00010031"/>
    </source>
</evidence>
<dbReference type="AlphaFoldDB" id="A0A7C8P878"/>
<evidence type="ECO:0000256" key="18">
    <source>
        <dbReference type="SAM" id="SignalP"/>
    </source>
</evidence>
<feature type="domain" description="CFEM" evidence="19">
    <location>
        <begin position="5"/>
        <end position="118"/>
    </location>
</feature>
<evidence type="ECO:0000256" key="12">
    <source>
        <dbReference type="ARBA" id="ARBA00023157"/>
    </source>
</evidence>
<dbReference type="PANTHER" id="PTHR37928:SF2">
    <property type="entry name" value="GPI ANCHORED CFEM DOMAIN PROTEIN (AFU_ORTHOLOGUE AFUA_6G10580)"/>
    <property type="match status" value="1"/>
</dbReference>
<feature type="region of interest" description="Disordered" evidence="16">
    <location>
        <begin position="100"/>
        <end position="169"/>
    </location>
</feature>
<dbReference type="Pfam" id="PF05730">
    <property type="entry name" value="CFEM"/>
    <property type="match status" value="1"/>
</dbReference>
<evidence type="ECO:0000256" key="9">
    <source>
        <dbReference type="ARBA" id="ARBA00022729"/>
    </source>
</evidence>
<dbReference type="GO" id="GO:0005576">
    <property type="term" value="C:extracellular region"/>
    <property type="evidence" value="ECO:0007669"/>
    <property type="project" value="UniProtKB-SubCell"/>
</dbReference>
<evidence type="ECO:0000256" key="10">
    <source>
        <dbReference type="ARBA" id="ARBA00023004"/>
    </source>
</evidence>
<comment type="subcellular location">
    <subcellularLocation>
        <location evidence="1">Cell membrane</location>
        <topology evidence="1">Lipid-anchor</topology>
        <topology evidence="1">GPI-anchor</topology>
    </subcellularLocation>
    <subcellularLocation>
        <location evidence="2">Secreted</location>
    </subcellularLocation>
</comment>
<keyword evidence="12 15" id="KW-1015">Disulfide bond</keyword>
<evidence type="ECO:0000256" key="13">
    <source>
        <dbReference type="ARBA" id="ARBA00023180"/>
    </source>
</evidence>
<dbReference type="GO" id="GO:0098552">
    <property type="term" value="C:side of membrane"/>
    <property type="evidence" value="ECO:0007669"/>
    <property type="project" value="UniProtKB-KW"/>
</dbReference>
<feature type="region of interest" description="Disordered" evidence="16">
    <location>
        <begin position="207"/>
        <end position="239"/>
    </location>
</feature>
<evidence type="ECO:0000256" key="6">
    <source>
        <dbReference type="ARBA" id="ARBA00022617"/>
    </source>
</evidence>
<keyword evidence="7" id="KW-0336">GPI-anchor</keyword>
<comment type="caution">
    <text evidence="20">The sequence shown here is derived from an EMBL/GenBank/DDBJ whole genome shotgun (WGS) entry which is preliminary data.</text>
</comment>
<dbReference type="InterPro" id="IPR008427">
    <property type="entry name" value="Extracellular_membr_CFEM_dom"/>
</dbReference>
<feature type="compositionally biased region" description="Low complexity" evidence="16">
    <location>
        <begin position="139"/>
        <end position="150"/>
    </location>
</feature>
<evidence type="ECO:0000256" key="4">
    <source>
        <dbReference type="ARBA" id="ARBA00022475"/>
    </source>
</evidence>
<protein>
    <recommendedName>
        <fullName evidence="19">CFEM domain-containing protein</fullName>
    </recommendedName>
</protein>
<dbReference type="GO" id="GO:0005886">
    <property type="term" value="C:plasma membrane"/>
    <property type="evidence" value="ECO:0007669"/>
    <property type="project" value="UniProtKB-SubCell"/>
</dbReference>
<reference evidence="20 21" key="1">
    <citation type="submission" date="2019-06" db="EMBL/GenBank/DDBJ databases">
        <authorList>
            <person name="Palmer J.M."/>
        </authorList>
    </citation>
    <scope>NUCLEOTIDE SEQUENCE [LARGE SCALE GENOMIC DNA]</scope>
    <source>
        <strain evidence="20 21">TWF788</strain>
    </source>
</reference>
<evidence type="ECO:0000256" key="7">
    <source>
        <dbReference type="ARBA" id="ARBA00022622"/>
    </source>
</evidence>
<keyword evidence="14" id="KW-0449">Lipoprotein</keyword>
<dbReference type="EMBL" id="JAABOE010000103">
    <property type="protein sequence ID" value="KAF3165849.1"/>
    <property type="molecule type" value="Genomic_DNA"/>
</dbReference>
<keyword evidence="10 15" id="KW-0408">Iron</keyword>
<feature type="signal peptide" evidence="18">
    <location>
        <begin position="1"/>
        <end position="24"/>
    </location>
</feature>
<feature type="binding site" description="axial binding residue" evidence="15">
    <location>
        <position position="50"/>
    </location>
    <ligand>
        <name>heme</name>
        <dbReference type="ChEBI" id="CHEBI:30413"/>
    </ligand>
    <ligandPart>
        <name>Fe</name>
        <dbReference type="ChEBI" id="CHEBI:18248"/>
    </ligandPart>
</feature>
<gene>
    <name evidence="20" type="ORF">TWF788_000671</name>
</gene>
<evidence type="ECO:0000256" key="15">
    <source>
        <dbReference type="PROSITE-ProRule" id="PRU01356"/>
    </source>
</evidence>
<keyword evidence="17" id="KW-1133">Transmembrane helix</keyword>
<feature type="compositionally biased region" description="Low complexity" evidence="16">
    <location>
        <begin position="100"/>
        <end position="128"/>
    </location>
</feature>
<evidence type="ECO:0000313" key="21">
    <source>
        <dbReference type="Proteomes" id="UP000479691"/>
    </source>
</evidence>
<dbReference type="GO" id="GO:0046872">
    <property type="term" value="F:metal ion binding"/>
    <property type="evidence" value="ECO:0007669"/>
    <property type="project" value="UniProtKB-UniRule"/>
</dbReference>
<comment type="similarity">
    <text evidence="3">Belongs to the RBT5 family.</text>
</comment>
<organism evidence="20 21">
    <name type="scientific">Orbilia oligospora</name>
    <name type="common">Nematode-trapping fungus</name>
    <name type="synonym">Arthrobotrys oligospora</name>
    <dbReference type="NCBI Taxonomy" id="2813651"/>
    <lineage>
        <taxon>Eukaryota</taxon>
        <taxon>Fungi</taxon>
        <taxon>Dikarya</taxon>
        <taxon>Ascomycota</taxon>
        <taxon>Pezizomycotina</taxon>
        <taxon>Orbiliomycetes</taxon>
        <taxon>Orbiliales</taxon>
        <taxon>Orbiliaceae</taxon>
        <taxon>Orbilia</taxon>
    </lineage>
</organism>
<dbReference type="PANTHER" id="PTHR37928">
    <property type="entry name" value="CFEM DOMAIN PROTEIN (AFU_ORTHOLOGUE AFUA_6G14090)"/>
    <property type="match status" value="1"/>
</dbReference>
<keyword evidence="6 15" id="KW-0349">Heme</keyword>
<dbReference type="InterPro" id="IPR051735">
    <property type="entry name" value="CFEM_domain"/>
</dbReference>
<evidence type="ECO:0000256" key="14">
    <source>
        <dbReference type="ARBA" id="ARBA00023288"/>
    </source>
</evidence>
<feature type="disulfide bond" evidence="15">
    <location>
        <begin position="46"/>
        <end position="53"/>
    </location>
</feature>
<evidence type="ECO:0000256" key="16">
    <source>
        <dbReference type="SAM" id="MobiDB-lite"/>
    </source>
</evidence>
<feature type="chain" id="PRO_5028826907" description="CFEM domain-containing protein" evidence="18">
    <location>
        <begin position="25"/>
        <end position="239"/>
    </location>
</feature>
<feature type="transmembrane region" description="Helical" evidence="17">
    <location>
        <begin position="175"/>
        <end position="198"/>
    </location>
</feature>